<feature type="domain" description="PAC" evidence="11">
    <location>
        <begin position="447"/>
        <end position="499"/>
    </location>
</feature>
<protein>
    <recommendedName>
        <fullName evidence="3">histidine kinase</fullName>
        <ecNumber evidence="3">2.7.13.3</ecNumber>
    </recommendedName>
</protein>
<dbReference type="InterPro" id="IPR003661">
    <property type="entry name" value="HisK_dim/P_dom"/>
</dbReference>
<dbReference type="InterPro" id="IPR001789">
    <property type="entry name" value="Sig_transdc_resp-reg_receiver"/>
</dbReference>
<dbReference type="InterPro" id="IPR003594">
    <property type="entry name" value="HATPase_dom"/>
</dbReference>
<dbReference type="SMART" id="SM00387">
    <property type="entry name" value="HATPase_c"/>
    <property type="match status" value="1"/>
</dbReference>
<feature type="domain" description="PAC" evidence="11">
    <location>
        <begin position="575"/>
        <end position="627"/>
    </location>
</feature>
<dbReference type="Gene3D" id="3.30.565.10">
    <property type="entry name" value="Histidine kinase-like ATPase, C-terminal domain"/>
    <property type="match status" value="1"/>
</dbReference>
<feature type="transmembrane region" description="Helical" evidence="8">
    <location>
        <begin position="39"/>
        <end position="57"/>
    </location>
</feature>
<organism evidence="12 13">
    <name type="scientific">Ramlibacter lithotrophicus</name>
    <dbReference type="NCBI Taxonomy" id="2606681"/>
    <lineage>
        <taxon>Bacteria</taxon>
        <taxon>Pseudomonadati</taxon>
        <taxon>Pseudomonadota</taxon>
        <taxon>Betaproteobacteria</taxon>
        <taxon>Burkholderiales</taxon>
        <taxon>Comamonadaceae</taxon>
        <taxon>Ramlibacter</taxon>
    </lineage>
</organism>
<dbReference type="EC" id="2.7.13.3" evidence="3"/>
<dbReference type="InterPro" id="IPR000700">
    <property type="entry name" value="PAS-assoc_C"/>
</dbReference>
<evidence type="ECO:0000259" key="10">
    <source>
        <dbReference type="PROSITE" id="PS50110"/>
    </source>
</evidence>
<dbReference type="PRINTS" id="PR00344">
    <property type="entry name" value="BCTRLSENSOR"/>
</dbReference>
<keyword evidence="5" id="KW-0808">Transferase</keyword>
<evidence type="ECO:0000256" key="6">
    <source>
        <dbReference type="ARBA" id="ARBA00022777"/>
    </source>
</evidence>
<dbReference type="Pfam" id="PF08447">
    <property type="entry name" value="PAS_3"/>
    <property type="match status" value="1"/>
</dbReference>
<dbReference type="InterPro" id="IPR011006">
    <property type="entry name" value="CheY-like_superfamily"/>
</dbReference>
<dbReference type="PROSITE" id="PS50109">
    <property type="entry name" value="HIS_KIN"/>
    <property type="match status" value="1"/>
</dbReference>
<dbReference type="InterPro" id="IPR005467">
    <property type="entry name" value="His_kinase_dom"/>
</dbReference>
<dbReference type="AlphaFoldDB" id="A0A7X6DHB3"/>
<feature type="modified residue" description="4-aspartylphosphate" evidence="7">
    <location>
        <position position="932"/>
    </location>
</feature>
<dbReference type="SUPFAM" id="SSF47384">
    <property type="entry name" value="Homodimeric domain of signal transducing histidine kinase"/>
    <property type="match status" value="1"/>
</dbReference>
<name>A0A7X6DHB3_9BURK</name>
<dbReference type="Gene3D" id="1.10.287.130">
    <property type="match status" value="1"/>
</dbReference>
<gene>
    <name evidence="12" type="ORF">RAMLITH_15145</name>
</gene>
<keyword evidence="8" id="KW-0472">Membrane</keyword>
<feature type="domain" description="Response regulatory" evidence="10">
    <location>
        <begin position="883"/>
        <end position="996"/>
    </location>
</feature>
<dbReference type="PANTHER" id="PTHR43547">
    <property type="entry name" value="TWO-COMPONENT HISTIDINE KINASE"/>
    <property type="match status" value="1"/>
</dbReference>
<dbReference type="InterPro" id="IPR004358">
    <property type="entry name" value="Sig_transdc_His_kin-like_C"/>
</dbReference>
<dbReference type="SUPFAM" id="SSF52172">
    <property type="entry name" value="CheY-like"/>
    <property type="match status" value="1"/>
</dbReference>
<evidence type="ECO:0000259" key="11">
    <source>
        <dbReference type="PROSITE" id="PS50113"/>
    </source>
</evidence>
<dbReference type="CDD" id="cd00075">
    <property type="entry name" value="HATPase"/>
    <property type="match status" value="1"/>
</dbReference>
<dbReference type="Proteomes" id="UP000521868">
    <property type="component" value="Unassembled WGS sequence"/>
</dbReference>
<evidence type="ECO:0000256" key="7">
    <source>
        <dbReference type="PROSITE-ProRule" id="PRU00169"/>
    </source>
</evidence>
<accession>A0A7X6DHB3</accession>
<feature type="transmembrane region" description="Helical" evidence="8">
    <location>
        <begin position="299"/>
        <end position="322"/>
    </location>
</feature>
<dbReference type="SMART" id="SM00086">
    <property type="entry name" value="PAC"/>
    <property type="match status" value="2"/>
</dbReference>
<evidence type="ECO:0000256" key="1">
    <source>
        <dbReference type="ARBA" id="ARBA00000085"/>
    </source>
</evidence>
<evidence type="ECO:0000256" key="5">
    <source>
        <dbReference type="ARBA" id="ARBA00022679"/>
    </source>
</evidence>
<keyword evidence="6" id="KW-0418">Kinase</keyword>
<dbReference type="Pfam" id="PF00512">
    <property type="entry name" value="HisKA"/>
    <property type="match status" value="1"/>
</dbReference>
<keyword evidence="13" id="KW-1185">Reference proteome</keyword>
<comment type="subcellular location">
    <subcellularLocation>
        <location evidence="2">Cell inner membrane</location>
        <topology evidence="2">Multi-pass membrane protein</topology>
    </subcellularLocation>
</comment>
<evidence type="ECO:0000313" key="13">
    <source>
        <dbReference type="Proteomes" id="UP000521868"/>
    </source>
</evidence>
<keyword evidence="4 7" id="KW-0597">Phosphoprotein</keyword>
<dbReference type="InterPro" id="IPR013655">
    <property type="entry name" value="PAS_fold_3"/>
</dbReference>
<dbReference type="SMART" id="SM00448">
    <property type="entry name" value="REC"/>
    <property type="match status" value="1"/>
</dbReference>
<dbReference type="FunFam" id="3.30.565.10:FF:000006">
    <property type="entry name" value="Sensor histidine kinase WalK"/>
    <property type="match status" value="1"/>
</dbReference>
<dbReference type="InterPro" id="IPR013656">
    <property type="entry name" value="PAS_4"/>
</dbReference>
<dbReference type="InterPro" id="IPR035965">
    <property type="entry name" value="PAS-like_dom_sf"/>
</dbReference>
<dbReference type="SMART" id="SM00388">
    <property type="entry name" value="HisKA"/>
    <property type="match status" value="1"/>
</dbReference>
<keyword evidence="8" id="KW-1133">Transmembrane helix</keyword>
<evidence type="ECO:0000256" key="8">
    <source>
        <dbReference type="SAM" id="Phobius"/>
    </source>
</evidence>
<dbReference type="SUPFAM" id="SSF55874">
    <property type="entry name" value="ATPase domain of HSP90 chaperone/DNA topoisomerase II/histidine kinase"/>
    <property type="match status" value="1"/>
</dbReference>
<dbReference type="EMBL" id="VTOX01000005">
    <property type="protein sequence ID" value="NKE67159.1"/>
    <property type="molecule type" value="Genomic_DNA"/>
</dbReference>
<dbReference type="Pfam" id="PF00072">
    <property type="entry name" value="Response_reg"/>
    <property type="match status" value="1"/>
</dbReference>
<dbReference type="GO" id="GO:0000155">
    <property type="term" value="F:phosphorelay sensor kinase activity"/>
    <property type="evidence" value="ECO:0007669"/>
    <property type="project" value="InterPro"/>
</dbReference>
<feature type="domain" description="Histidine kinase" evidence="9">
    <location>
        <begin position="652"/>
        <end position="866"/>
    </location>
</feature>
<evidence type="ECO:0000313" key="12">
    <source>
        <dbReference type="EMBL" id="NKE67159.1"/>
    </source>
</evidence>
<reference evidence="12 13" key="1">
    <citation type="journal article" date="2020" name="Nature">
        <title>Bacterial chemolithoautotrophy via manganese oxidation.</title>
        <authorList>
            <person name="Yu H."/>
            <person name="Leadbetter J.R."/>
        </authorList>
    </citation>
    <scope>NUCLEOTIDE SEQUENCE [LARGE SCALE GENOMIC DNA]</scope>
    <source>
        <strain evidence="12 13">RBP-1</strain>
    </source>
</reference>
<keyword evidence="8" id="KW-0812">Transmembrane</keyword>
<dbReference type="Gene3D" id="2.10.70.100">
    <property type="match status" value="1"/>
</dbReference>
<dbReference type="InterPro" id="IPR001610">
    <property type="entry name" value="PAC"/>
</dbReference>
<evidence type="ECO:0000259" key="9">
    <source>
        <dbReference type="PROSITE" id="PS50109"/>
    </source>
</evidence>
<dbReference type="PANTHER" id="PTHR43547:SF2">
    <property type="entry name" value="HYBRID SIGNAL TRANSDUCTION HISTIDINE KINASE C"/>
    <property type="match status" value="1"/>
</dbReference>
<dbReference type="PROSITE" id="PS50110">
    <property type="entry name" value="RESPONSE_REGULATORY"/>
    <property type="match status" value="1"/>
</dbReference>
<dbReference type="Gene3D" id="3.40.50.2300">
    <property type="match status" value="1"/>
</dbReference>
<evidence type="ECO:0000256" key="4">
    <source>
        <dbReference type="ARBA" id="ARBA00022553"/>
    </source>
</evidence>
<dbReference type="InterPro" id="IPR036890">
    <property type="entry name" value="HATPase_C_sf"/>
</dbReference>
<proteinExistence type="predicted"/>
<dbReference type="Pfam" id="PF02518">
    <property type="entry name" value="HATPase_c"/>
    <property type="match status" value="1"/>
</dbReference>
<sequence>MARPTSWPVTLRFLRPMSLLPRLKSRLERVWPTASLRTYLFAVMLLATLPMAVLMSVQRVAEIRGQQARIEEELAGSAAALAASVDRQLRSSLEGLEVLAQSELFQQGRIAALGRLLHGRPRGDWDSVFLLDRQGTVVLDTGQPREKAASEVLRRLHGQVLRGEAGVSGLSEQAPAGRWTAVAVPIVQNGQVRYVLGARMDESVWQWLSTTARRPGAAKAAVFDAQGRLLGASTASVPRGAALPRDAAAEMARAPAGVHRSSDVDGSAVYAAWRTGALSGWRVRVSVPAAPIDAADRRAIGTALATSGGSLLLGLLLAALVARRVAQPLRQLAAAGGAGLPDHVAVREIASLREALRAAREQDAAGHAALQAKAQEFETLFASSPVAMAFAQDPACRAIARNAAMDALLGPPGAAAADGVRMLHQGRELPPAEQPLQLAAALGETIAGLELELPAPGQPSTFVIAHAVPLRDARGRPRGALSAFVDISERKQAEERLRATDRQMALAQEAGHVGFFHYLFDADRLSWTPGQCKLFGIEALPVGRLADWLGRVAEEDRERVEREFWTACALRREKETLNYGVRRPDGSLRWLSSRVMLQYDASGRAARLVGVTLDVTDQVTTERERAQLIERAVAAQQEAEAASRAKDEFLTMLSHELRNPLSAISAAVDVLETAPSDSQVLAEARQIIARQTRNLAHMLNDLLDVGRVIAGKILLARQPVDLAALVQRVDETLALTGEAAGHPLHLRLQPVWVDGDPVRIEQVVTNLVTNAIKYTPAGRPIRVGVGREGETAVLEVQDAGMGIPPALLPRVFDLFVQGERGLDRRAGGLGIGLTLVRRLTELHGGTVEVQSSDEGSRFTVRLPAIAVPESRKDGTEPRARRRNVLVVEDNGDVLAALRAKLELDGHSVSTAADGVEGLQCLLRLKPEVSIVDIGLPGLTGFQLARHARAAGYAGRMIAMSGYGAERDAREALVAGFDAFLVKPVDGAQLRASLGAE</sequence>
<dbReference type="PROSITE" id="PS50113">
    <property type="entry name" value="PAC"/>
    <property type="match status" value="2"/>
</dbReference>
<dbReference type="SUPFAM" id="SSF55785">
    <property type="entry name" value="PYP-like sensor domain (PAS domain)"/>
    <property type="match status" value="2"/>
</dbReference>
<comment type="caution">
    <text evidence="12">The sequence shown here is derived from an EMBL/GenBank/DDBJ whole genome shotgun (WGS) entry which is preliminary data.</text>
</comment>
<dbReference type="Pfam" id="PF08448">
    <property type="entry name" value="PAS_4"/>
    <property type="match status" value="1"/>
</dbReference>
<dbReference type="Gene3D" id="3.30.450.20">
    <property type="entry name" value="PAS domain"/>
    <property type="match status" value="2"/>
</dbReference>
<dbReference type="GO" id="GO:0005886">
    <property type="term" value="C:plasma membrane"/>
    <property type="evidence" value="ECO:0007669"/>
    <property type="project" value="UniProtKB-SubCell"/>
</dbReference>
<dbReference type="CDD" id="cd00082">
    <property type="entry name" value="HisKA"/>
    <property type="match status" value="1"/>
</dbReference>
<dbReference type="InterPro" id="IPR036097">
    <property type="entry name" value="HisK_dim/P_sf"/>
</dbReference>
<evidence type="ECO:0000256" key="3">
    <source>
        <dbReference type="ARBA" id="ARBA00012438"/>
    </source>
</evidence>
<evidence type="ECO:0000256" key="2">
    <source>
        <dbReference type="ARBA" id="ARBA00004429"/>
    </source>
</evidence>
<comment type="catalytic activity">
    <reaction evidence="1">
        <text>ATP + protein L-histidine = ADP + protein N-phospho-L-histidine.</text>
        <dbReference type="EC" id="2.7.13.3"/>
    </reaction>
</comment>